<dbReference type="GO" id="GO:0008270">
    <property type="term" value="F:zinc ion binding"/>
    <property type="evidence" value="ECO:0007669"/>
    <property type="project" value="UniProtKB-KW"/>
</dbReference>
<keyword evidence="1" id="KW-0862">Zinc</keyword>
<dbReference type="EMBL" id="JAAWWB010000020">
    <property type="protein sequence ID" value="KAG6757830.1"/>
    <property type="molecule type" value="Genomic_DNA"/>
</dbReference>
<dbReference type="Pfam" id="PF13023">
    <property type="entry name" value="HD_3"/>
    <property type="match status" value="1"/>
</dbReference>
<feature type="region of interest" description="Disordered" evidence="2">
    <location>
        <begin position="64"/>
        <end position="106"/>
    </location>
</feature>
<sequence length="539" mass="58906">MDPEDLTDTILDGLDDDYKELVRAVQARDTSISFDDLHEKLLSFEAMSSSHATPLPITANLTQKSSPTWRNTRSSFNFRSPSPSSANSHFWRSSPPSTFRPTFNRPNYRPARPPQRPYQGFCQICGIQGHTAKRCPSFQLVPTNVTNTESSASQHSSSSWQPRVNFVANNSSTSPTCTLLRPNSTTAVSWLPPVIKVSVPLPSQLSSYTPVITAPELPPAAATSIPPISAASPIPPSSVTHPASPPPPCHSMTTRSMRSVEESESMTGNSSASPAIDFPTLCHRLKITKRKGWINHGIKGPESIADHMYSKSLMTLIADDRFSSLLVEKDGGTAALRRFIGILASTFLNLLWFAFDFFCPRCNRCIKIAIVHDIAEGLGFGGVRNQNRVLLILVEWEKSPTITTALIGDSIPSIVGDITPSNGVPKQEKIRLEQAALNEMCEVLGGGPTVTQILTLAILTCSSFSFESMVPNASYQLIFLLLQCAVEMILQALESEMEHGKVLDEFFLSTAGKFQTAIGKSWAAEISSRRNSILAKKQN</sequence>
<name>A0A8X7YWX8_POPTO</name>
<dbReference type="InterPro" id="IPR039356">
    <property type="entry name" value="YfbR/HDDC2"/>
</dbReference>
<organism evidence="4 5">
    <name type="scientific">Populus tomentosa</name>
    <name type="common">Chinese white poplar</name>
    <dbReference type="NCBI Taxonomy" id="118781"/>
    <lineage>
        <taxon>Eukaryota</taxon>
        <taxon>Viridiplantae</taxon>
        <taxon>Streptophyta</taxon>
        <taxon>Embryophyta</taxon>
        <taxon>Tracheophyta</taxon>
        <taxon>Spermatophyta</taxon>
        <taxon>Magnoliopsida</taxon>
        <taxon>eudicotyledons</taxon>
        <taxon>Gunneridae</taxon>
        <taxon>Pentapetalae</taxon>
        <taxon>rosids</taxon>
        <taxon>fabids</taxon>
        <taxon>Malpighiales</taxon>
        <taxon>Salicaceae</taxon>
        <taxon>Saliceae</taxon>
        <taxon>Populus</taxon>
    </lineage>
</organism>
<evidence type="ECO:0000313" key="4">
    <source>
        <dbReference type="EMBL" id="KAG6757830.1"/>
    </source>
</evidence>
<keyword evidence="1" id="KW-0863">Zinc-finger</keyword>
<accession>A0A8X7YWX8</accession>
<dbReference type="GO" id="GO:0002953">
    <property type="term" value="F:5'-deoxynucleotidase activity"/>
    <property type="evidence" value="ECO:0007669"/>
    <property type="project" value="InterPro"/>
</dbReference>
<protein>
    <recommendedName>
        <fullName evidence="3">CCHC-type domain-containing protein</fullName>
    </recommendedName>
</protein>
<dbReference type="Proteomes" id="UP000886885">
    <property type="component" value="Chromosome 10D"/>
</dbReference>
<feature type="region of interest" description="Disordered" evidence="2">
    <location>
        <begin position="232"/>
        <end position="274"/>
    </location>
</feature>
<dbReference type="InterPro" id="IPR006674">
    <property type="entry name" value="HD_domain"/>
</dbReference>
<dbReference type="GO" id="GO:0005737">
    <property type="term" value="C:cytoplasm"/>
    <property type="evidence" value="ECO:0007669"/>
    <property type="project" value="TreeGrafter"/>
</dbReference>
<dbReference type="InterPro" id="IPR001878">
    <property type="entry name" value="Znf_CCHC"/>
</dbReference>
<dbReference type="GO" id="GO:0003676">
    <property type="term" value="F:nucleic acid binding"/>
    <property type="evidence" value="ECO:0007669"/>
    <property type="project" value="InterPro"/>
</dbReference>
<evidence type="ECO:0000256" key="2">
    <source>
        <dbReference type="SAM" id="MobiDB-lite"/>
    </source>
</evidence>
<reference evidence="4" key="1">
    <citation type="journal article" date="2020" name="bioRxiv">
        <title>Hybrid origin of Populus tomentosa Carr. identified through genome sequencing and phylogenomic analysis.</title>
        <authorList>
            <person name="An X."/>
            <person name="Gao K."/>
            <person name="Chen Z."/>
            <person name="Li J."/>
            <person name="Yang X."/>
            <person name="Yang X."/>
            <person name="Zhou J."/>
            <person name="Guo T."/>
            <person name="Zhao T."/>
            <person name="Huang S."/>
            <person name="Miao D."/>
            <person name="Khan W.U."/>
            <person name="Rao P."/>
            <person name="Ye M."/>
            <person name="Lei B."/>
            <person name="Liao W."/>
            <person name="Wang J."/>
            <person name="Ji L."/>
            <person name="Li Y."/>
            <person name="Guo B."/>
            <person name="Mustafa N.S."/>
            <person name="Li S."/>
            <person name="Yun Q."/>
            <person name="Keller S.R."/>
            <person name="Mao J."/>
            <person name="Zhang R."/>
            <person name="Strauss S.H."/>
        </authorList>
    </citation>
    <scope>NUCLEOTIDE SEQUENCE</scope>
    <source>
        <strain evidence="4">GM15</strain>
        <tissue evidence="4">Leaf</tissue>
    </source>
</reference>
<feature type="compositionally biased region" description="Low complexity" evidence="2">
    <location>
        <begin position="73"/>
        <end position="88"/>
    </location>
</feature>
<dbReference type="OrthoDB" id="10254258at2759"/>
<feature type="compositionally biased region" description="Polar residues" evidence="2">
    <location>
        <begin position="90"/>
        <end position="101"/>
    </location>
</feature>
<dbReference type="PROSITE" id="PS50158">
    <property type="entry name" value="ZF_CCHC"/>
    <property type="match status" value="1"/>
</dbReference>
<dbReference type="AlphaFoldDB" id="A0A8X7YWX8"/>
<dbReference type="PANTHER" id="PTHR11845">
    <property type="entry name" value="5'-DEOXYNUCLEOTIDASE HDDC2"/>
    <property type="match status" value="1"/>
</dbReference>
<dbReference type="PANTHER" id="PTHR11845:SF17">
    <property type="entry name" value="5'-DEOXYNUCLEOTIDASE"/>
    <property type="match status" value="1"/>
</dbReference>
<evidence type="ECO:0000259" key="3">
    <source>
        <dbReference type="PROSITE" id="PS50158"/>
    </source>
</evidence>
<evidence type="ECO:0000313" key="5">
    <source>
        <dbReference type="Proteomes" id="UP000886885"/>
    </source>
</evidence>
<keyword evidence="1" id="KW-0479">Metal-binding</keyword>
<gene>
    <name evidence="4" type="ORF">POTOM_038156</name>
</gene>
<keyword evidence="5" id="KW-1185">Reference proteome</keyword>
<feature type="domain" description="CCHC-type" evidence="3">
    <location>
        <begin position="122"/>
        <end position="137"/>
    </location>
</feature>
<evidence type="ECO:0000256" key="1">
    <source>
        <dbReference type="PROSITE-ProRule" id="PRU00047"/>
    </source>
</evidence>
<comment type="caution">
    <text evidence="4">The sequence shown here is derived from an EMBL/GenBank/DDBJ whole genome shotgun (WGS) entry which is preliminary data.</text>
</comment>
<proteinExistence type="predicted"/>